<proteinExistence type="predicted"/>
<reference evidence="1 2" key="1">
    <citation type="submission" date="2018-07" db="EMBL/GenBank/DDBJ databases">
        <title>Pedobacter sp. nov., isolated from soil.</title>
        <authorList>
            <person name="Zhou L.Y."/>
            <person name="Du Z.J."/>
        </authorList>
    </citation>
    <scope>NUCLEOTIDE SEQUENCE [LARGE SCALE GENOMIC DNA]</scope>
    <source>
        <strain evidence="1 2">JDX94</strain>
    </source>
</reference>
<evidence type="ECO:0000313" key="1">
    <source>
        <dbReference type="EMBL" id="RDC54241.1"/>
    </source>
</evidence>
<sequence length="237" mass="27668">MEGTAFIIQGPTTYCKEVVENYSGSGLVIWVTWLSEPIENINIITSSAIQLLQIERPETTGYWNINLQCATTTAGLVFIKKNYPNVKFAMKIRSDMIIANFKRFYASNARLIASERNELIFLGYVKSPKENYLLDYIVGGQVDAMLRFWKTSDDENFGLPFPEADLQQRYFDYNPVLSNRLPAFFNINNTEIFWLKPGINLKKYTEVIYLNVKFAAGWRLILKMKRRINFYLKRYKK</sequence>
<protein>
    <submittedName>
        <fullName evidence="1">Uncharacterized protein</fullName>
    </submittedName>
</protein>
<dbReference type="RefSeq" id="WP_115404900.1">
    <property type="nucleotide sequence ID" value="NZ_QPKV01000015.1"/>
</dbReference>
<dbReference type="AlphaFoldDB" id="A0A369PNR1"/>
<gene>
    <name evidence="1" type="ORF">DU508_22400</name>
</gene>
<name>A0A369PNR1_9SPHI</name>
<comment type="caution">
    <text evidence="1">The sequence shown here is derived from an EMBL/GenBank/DDBJ whole genome shotgun (WGS) entry which is preliminary data.</text>
</comment>
<evidence type="ECO:0000313" key="2">
    <source>
        <dbReference type="Proteomes" id="UP000253961"/>
    </source>
</evidence>
<dbReference type="OrthoDB" id="9829431at2"/>
<dbReference type="Proteomes" id="UP000253961">
    <property type="component" value="Unassembled WGS sequence"/>
</dbReference>
<accession>A0A369PNR1</accession>
<keyword evidence="2" id="KW-1185">Reference proteome</keyword>
<dbReference type="EMBL" id="QPKV01000015">
    <property type="protein sequence ID" value="RDC54241.1"/>
    <property type="molecule type" value="Genomic_DNA"/>
</dbReference>
<organism evidence="1 2">
    <name type="scientific">Pedobacter chinensis</name>
    <dbReference type="NCBI Taxonomy" id="2282421"/>
    <lineage>
        <taxon>Bacteria</taxon>
        <taxon>Pseudomonadati</taxon>
        <taxon>Bacteroidota</taxon>
        <taxon>Sphingobacteriia</taxon>
        <taxon>Sphingobacteriales</taxon>
        <taxon>Sphingobacteriaceae</taxon>
        <taxon>Pedobacter</taxon>
    </lineage>
</organism>